<name>A0A484BQM3_DRONA</name>
<dbReference type="PANTHER" id="PTHR20987">
    <property type="entry name" value="CHITIN-BINDING TYPE-2 DOMAIN-CONTAINING PROTEIN-RELATED"/>
    <property type="match status" value="1"/>
</dbReference>
<dbReference type="AlphaFoldDB" id="A0A484BQM3"/>
<dbReference type="OMA" id="WYWTPTV"/>
<feature type="chain" id="PRO_5019710534" description="Chitin-binding type-2 domain-containing protein" evidence="1">
    <location>
        <begin position="20"/>
        <end position="99"/>
    </location>
</feature>
<dbReference type="PANTHER" id="PTHR20987:SF0">
    <property type="entry name" value="CHITIN-BINDING TYPE-2 DOMAIN-CONTAINING PROTEIN-RELATED"/>
    <property type="match status" value="1"/>
</dbReference>
<sequence length="99" mass="10840">MNSLCLLAVCLALASCCLASPWAKPTGQPGCQTEEELAVGAYRHFYLKNQYWVCQVRGVPASPAYCPIAQAWLDDVKACVPYSEWYWTATVAPPSQPLA</sequence>
<accession>A0A484BQM3</accession>
<gene>
    <name evidence="2" type="ORF">AWZ03_003111</name>
</gene>
<keyword evidence="3" id="KW-1185">Reference proteome</keyword>
<organism evidence="2 3">
    <name type="scientific">Drosophila navojoa</name>
    <name type="common">Fruit fly</name>
    <dbReference type="NCBI Taxonomy" id="7232"/>
    <lineage>
        <taxon>Eukaryota</taxon>
        <taxon>Metazoa</taxon>
        <taxon>Ecdysozoa</taxon>
        <taxon>Arthropoda</taxon>
        <taxon>Hexapoda</taxon>
        <taxon>Insecta</taxon>
        <taxon>Pterygota</taxon>
        <taxon>Neoptera</taxon>
        <taxon>Endopterygota</taxon>
        <taxon>Diptera</taxon>
        <taxon>Brachycera</taxon>
        <taxon>Muscomorpha</taxon>
        <taxon>Ephydroidea</taxon>
        <taxon>Drosophilidae</taxon>
        <taxon>Drosophila</taxon>
    </lineage>
</organism>
<dbReference type="OrthoDB" id="7812182at2759"/>
<proteinExistence type="predicted"/>
<evidence type="ECO:0000256" key="1">
    <source>
        <dbReference type="SAM" id="SignalP"/>
    </source>
</evidence>
<evidence type="ECO:0008006" key="4">
    <source>
        <dbReference type="Google" id="ProtNLM"/>
    </source>
</evidence>
<dbReference type="Proteomes" id="UP000295192">
    <property type="component" value="Unassembled WGS sequence"/>
</dbReference>
<protein>
    <recommendedName>
        <fullName evidence="4">Chitin-binding type-2 domain-containing protein</fullName>
    </recommendedName>
</protein>
<feature type="signal peptide" evidence="1">
    <location>
        <begin position="1"/>
        <end position="19"/>
    </location>
</feature>
<reference evidence="2 3" key="1">
    <citation type="journal article" date="2019" name="J. Hered.">
        <title>An Improved Genome Assembly for Drosophila navojoa, the Basal Species in the mojavensis Cluster.</title>
        <authorList>
            <person name="Vanderlinde T."/>
            <person name="Dupim E.G."/>
            <person name="Nazario-Yepiz N.O."/>
            <person name="Carvalho A.B."/>
        </authorList>
    </citation>
    <scope>NUCLEOTIDE SEQUENCE [LARGE SCALE GENOMIC DNA]</scope>
    <source>
        <strain evidence="2">Navoj_Jal97</strain>
        <tissue evidence="2">Whole organism</tissue>
    </source>
</reference>
<comment type="caution">
    <text evidence="2">The sequence shown here is derived from an EMBL/GenBank/DDBJ whole genome shotgun (WGS) entry which is preliminary data.</text>
</comment>
<evidence type="ECO:0000313" key="2">
    <source>
        <dbReference type="EMBL" id="TDG50522.1"/>
    </source>
</evidence>
<dbReference type="EMBL" id="LSRL02000015">
    <property type="protein sequence ID" value="TDG50522.1"/>
    <property type="molecule type" value="Genomic_DNA"/>
</dbReference>
<keyword evidence="1" id="KW-0732">Signal</keyword>
<evidence type="ECO:0000313" key="3">
    <source>
        <dbReference type="Proteomes" id="UP000295192"/>
    </source>
</evidence>